<dbReference type="Proteomes" id="UP000233742">
    <property type="component" value="Chromosome"/>
</dbReference>
<name>A0A2K9EQR2_9RHOB</name>
<evidence type="ECO:0000313" key="1">
    <source>
        <dbReference type="EMBL" id="AUH33086.1"/>
    </source>
</evidence>
<gene>
    <name evidence="1" type="ORF">CUV01_06505</name>
</gene>
<organism evidence="1 2">
    <name type="scientific">Paracoccus tegillarcae</name>
    <dbReference type="NCBI Taxonomy" id="1529068"/>
    <lineage>
        <taxon>Bacteria</taxon>
        <taxon>Pseudomonadati</taxon>
        <taxon>Pseudomonadota</taxon>
        <taxon>Alphaproteobacteria</taxon>
        <taxon>Rhodobacterales</taxon>
        <taxon>Paracoccaceae</taxon>
        <taxon>Paracoccus</taxon>
    </lineage>
</organism>
<dbReference type="OrthoDB" id="7766386at2"/>
<dbReference type="RefSeq" id="WP_101459759.1">
    <property type="nucleotide sequence ID" value="NZ_CP025408.1"/>
</dbReference>
<keyword evidence="2" id="KW-1185">Reference proteome</keyword>
<dbReference type="KEGG" id="paro:CUV01_06505"/>
<dbReference type="Pfam" id="PF13665">
    <property type="entry name" value="Tox-PAAR-like"/>
    <property type="match status" value="1"/>
</dbReference>
<dbReference type="AlphaFoldDB" id="A0A2K9EQR2"/>
<proteinExistence type="predicted"/>
<reference evidence="1 2" key="1">
    <citation type="submission" date="2017-12" db="EMBL/GenBank/DDBJ databases">
        <authorList>
            <person name="Hurst M.R.H."/>
        </authorList>
    </citation>
    <scope>NUCLEOTIDE SEQUENCE [LARGE SCALE GENOMIC DNA]</scope>
    <source>
        <strain evidence="1 2">BM15</strain>
    </source>
</reference>
<evidence type="ECO:0000313" key="2">
    <source>
        <dbReference type="Proteomes" id="UP000233742"/>
    </source>
</evidence>
<protein>
    <submittedName>
        <fullName evidence="1">Uncharacterized protein</fullName>
    </submittedName>
</protein>
<sequence length="547" mass="58605">MQDSPLHLTVDESGLTGTDIDQAARSLGIFERYGFDPTGHIVNRPPRYYADMDDYTGQLVNDAEIDAEIQRIEDEKLGKQRARWTTTPREIIREGPSPLVLSTTPDVAYTPRGSAVCPIPYATCARPASPQNFANTVRATNQRIMVLRSRELITHGAEQGVALGVASGTINGPVDPLQHSTTVRAERSYIIRDQDAVWMNDLNNLGVIQMDGDKSLVAPANSPEAPVDGDDEEGFFDGLWDGAKDAWQATKDTASSAAQAIADFDREHGRVLTRGVGVVQTVGGAAEAFGGGALATGGAAATPTGLGTAPGIGAMALGGALWVNGWDNAWTGLQTAWTGEFQHTMMAETAGAAAEALGADQATAESIRDGTDLASGALSIGGGIAAGVRAGTRETVETGLRESAETASREIDEVAEATAEQTGRVTRTVSKRLQYLGNTPDKYRKTGKAVRERMRSEGTLKYDADLGEDVFLAENGRWYPVNRPNVHMGHHPVDAVDWWNSTGRYYGAKSPEVRSWMLNSDNYRFEYGPLNSGRGGATTSRYLDPIQ</sequence>
<dbReference type="EMBL" id="CP025408">
    <property type="protein sequence ID" value="AUH33086.1"/>
    <property type="molecule type" value="Genomic_DNA"/>
</dbReference>
<accession>A0A2K9EQR2</accession>